<organism evidence="3">
    <name type="scientific">viral metagenome</name>
    <dbReference type="NCBI Taxonomy" id="1070528"/>
    <lineage>
        <taxon>unclassified sequences</taxon>
        <taxon>metagenomes</taxon>
        <taxon>organismal metagenomes</taxon>
    </lineage>
</organism>
<feature type="domain" description="Treble clef zinc finger" evidence="2">
    <location>
        <begin position="173"/>
        <end position="221"/>
    </location>
</feature>
<evidence type="ECO:0000313" key="3">
    <source>
        <dbReference type="EMBL" id="QHT95747.1"/>
    </source>
</evidence>
<sequence length="364" mass="43294">MARNKEIEYEKSFALHPKSAHWSDRNEGFPKDFMSSSKKKKWFNCNCGHEFEVMLKDIKYNNTWCPYCSKPLKKLCENCDTCFNKSFASHPKSEFLSVKNNISAKLIPKMSHKKYIFDCNICNHSFTTSISYITHNNTWCPFCNNRSLCSENILDCSQCLNKTFYNNPKSIYWSDKNSLKPQQVFKSTAQKFWFTCNYCNLEFYSKLCHITDGSWCPKCNHKTETKLQNILLIYYPNLIIQGKYEWCKNKKHLPFDFIIEELKIICELDGEQHFKQVAKWKTPEHTFERDMYKMKCANQNGYSVIRIVQDDVYFDKYDWLNELLANINKIKNDGIVQNIYMGKKNEYKNFDEKMETPEFPNLCC</sequence>
<reference evidence="3" key="1">
    <citation type="journal article" date="2020" name="Nature">
        <title>Giant virus diversity and host interactions through global metagenomics.</title>
        <authorList>
            <person name="Schulz F."/>
            <person name="Roux S."/>
            <person name="Paez-Espino D."/>
            <person name="Jungbluth S."/>
            <person name="Walsh D.A."/>
            <person name="Denef V.J."/>
            <person name="McMahon K.D."/>
            <person name="Konstantinidis K.T."/>
            <person name="Eloe-Fadrosh E.A."/>
            <person name="Kyrpides N.C."/>
            <person name="Woyke T."/>
        </authorList>
    </citation>
    <scope>NUCLEOTIDE SEQUENCE</scope>
    <source>
        <strain evidence="3">GVMAG-M-3300024301-20</strain>
    </source>
</reference>
<evidence type="ECO:0000259" key="1">
    <source>
        <dbReference type="Pfam" id="PF04480"/>
    </source>
</evidence>
<protein>
    <recommendedName>
        <fullName evidence="4">DUF559 domain-containing protein</fullName>
    </recommendedName>
</protein>
<accession>A0A6C0IV87</accession>
<proteinExistence type="predicted"/>
<dbReference type="AlphaFoldDB" id="A0A6C0IV87"/>
<dbReference type="EMBL" id="MN740245">
    <property type="protein sequence ID" value="QHT95747.1"/>
    <property type="molecule type" value="Genomic_DNA"/>
</dbReference>
<dbReference type="Pfam" id="PF04480">
    <property type="entry name" value="DUF559"/>
    <property type="match status" value="1"/>
</dbReference>
<dbReference type="Pfam" id="PF14311">
    <property type="entry name" value="DUF4379"/>
    <property type="match status" value="2"/>
</dbReference>
<dbReference type="InterPro" id="IPR025487">
    <property type="entry name" value="DUF4379"/>
</dbReference>
<dbReference type="Gene3D" id="3.40.960.10">
    <property type="entry name" value="VSR Endonuclease"/>
    <property type="match status" value="1"/>
</dbReference>
<feature type="domain" description="Treble clef zinc finger" evidence="2">
    <location>
        <begin position="95"/>
        <end position="146"/>
    </location>
</feature>
<feature type="domain" description="DUF559" evidence="1">
    <location>
        <begin position="255"/>
        <end position="327"/>
    </location>
</feature>
<name>A0A6C0IV87_9ZZZZ</name>
<evidence type="ECO:0000259" key="2">
    <source>
        <dbReference type="Pfam" id="PF14311"/>
    </source>
</evidence>
<dbReference type="InterPro" id="IPR007569">
    <property type="entry name" value="DUF559"/>
</dbReference>
<evidence type="ECO:0008006" key="4">
    <source>
        <dbReference type="Google" id="ProtNLM"/>
    </source>
</evidence>